<dbReference type="STRING" id="144026.SAMN04488568_10229"/>
<accession>A0A1G9MLP3</accession>
<gene>
    <name evidence="3" type="ORF">SAMN04488568_10229</name>
</gene>
<dbReference type="Pfam" id="PF09539">
    <property type="entry name" value="DUF2385"/>
    <property type="match status" value="1"/>
</dbReference>
<dbReference type="OrthoDB" id="8481666at2"/>
<protein>
    <submittedName>
        <fullName evidence="3">TIGR02301 family protein</fullName>
    </submittedName>
</protein>
<feature type="signal peptide" evidence="2">
    <location>
        <begin position="1"/>
        <end position="26"/>
    </location>
</feature>
<evidence type="ECO:0000313" key="4">
    <source>
        <dbReference type="Proteomes" id="UP000199759"/>
    </source>
</evidence>
<feature type="chain" id="PRO_5011655613" evidence="2">
    <location>
        <begin position="27"/>
        <end position="173"/>
    </location>
</feature>
<dbReference type="NCBIfam" id="TIGR02301">
    <property type="entry name" value="TIGR02301 family protein"/>
    <property type="match status" value="1"/>
</dbReference>
<keyword evidence="4" id="KW-1185">Reference proteome</keyword>
<reference evidence="3 4" key="1">
    <citation type="submission" date="2016-10" db="EMBL/GenBank/DDBJ databases">
        <authorList>
            <person name="de Groot N.N."/>
        </authorList>
    </citation>
    <scope>NUCLEOTIDE SEQUENCE [LARGE SCALE GENOMIC DNA]</scope>
    <source>
        <strain evidence="3 4">DSM 16077</strain>
    </source>
</reference>
<dbReference type="AlphaFoldDB" id="A0A1G9MLP3"/>
<feature type="region of interest" description="Disordered" evidence="1">
    <location>
        <begin position="28"/>
        <end position="59"/>
    </location>
</feature>
<evidence type="ECO:0000313" key="3">
    <source>
        <dbReference type="EMBL" id="SDL74951.1"/>
    </source>
</evidence>
<proteinExistence type="predicted"/>
<name>A0A1G9MLP3_9PROT</name>
<sequence>MAIMRTLTALLATLILLPLAAGWADAQKPGAPDWRAPDRASAREAARTEREVQRGIDRLATHTAAVSTQQRDVGDTERALPYLAYTLGELHYLASACEGLDSQAWRQRMIELLAMEAPEPGRRRDRMIESFNDGYRVQQRRRPVCGEEVEIERRALAHRGHDLSEMMRAAYFD</sequence>
<evidence type="ECO:0000256" key="2">
    <source>
        <dbReference type="SAM" id="SignalP"/>
    </source>
</evidence>
<keyword evidence="2" id="KW-0732">Signal</keyword>
<dbReference type="Proteomes" id="UP000199759">
    <property type="component" value="Unassembled WGS sequence"/>
</dbReference>
<organism evidence="3 4">
    <name type="scientific">Maricaulis salignorans</name>
    <dbReference type="NCBI Taxonomy" id="144026"/>
    <lineage>
        <taxon>Bacteria</taxon>
        <taxon>Pseudomonadati</taxon>
        <taxon>Pseudomonadota</taxon>
        <taxon>Alphaproteobacteria</taxon>
        <taxon>Maricaulales</taxon>
        <taxon>Maricaulaceae</taxon>
        <taxon>Maricaulis</taxon>
    </lineage>
</organism>
<evidence type="ECO:0000256" key="1">
    <source>
        <dbReference type="SAM" id="MobiDB-lite"/>
    </source>
</evidence>
<dbReference type="InterPro" id="IPR012645">
    <property type="entry name" value="CHP02301"/>
</dbReference>
<feature type="compositionally biased region" description="Basic and acidic residues" evidence="1">
    <location>
        <begin position="35"/>
        <end position="59"/>
    </location>
</feature>
<dbReference type="EMBL" id="FNHG01000002">
    <property type="protein sequence ID" value="SDL74951.1"/>
    <property type="molecule type" value="Genomic_DNA"/>
</dbReference>